<keyword evidence="4" id="KW-0547">Nucleotide-binding</keyword>
<evidence type="ECO:0000313" key="16">
    <source>
        <dbReference type="Proteomes" id="UP000305647"/>
    </source>
</evidence>
<evidence type="ECO:0000313" key="15">
    <source>
        <dbReference type="EMBL" id="TIC67535.1"/>
    </source>
</evidence>
<dbReference type="Proteomes" id="UP000307169">
    <property type="component" value="Unassembled WGS sequence"/>
</dbReference>
<dbReference type="GO" id="GO:0016558">
    <property type="term" value="P:protein import into peroxisome matrix"/>
    <property type="evidence" value="ECO:0007669"/>
    <property type="project" value="TreeGrafter"/>
</dbReference>
<evidence type="ECO:0000313" key="17">
    <source>
        <dbReference type="Proteomes" id="UP000307169"/>
    </source>
</evidence>
<dbReference type="EMBL" id="SPRO01000014">
    <property type="protein sequence ID" value="TIC31144.1"/>
    <property type="molecule type" value="Genomic_DNA"/>
</dbReference>
<dbReference type="EMBL" id="SPRH01000017">
    <property type="protein sequence ID" value="TIC01394.1"/>
    <property type="molecule type" value="Genomic_DNA"/>
</dbReference>
<dbReference type="SMART" id="SM00382">
    <property type="entry name" value="AAA"/>
    <property type="match status" value="1"/>
</dbReference>
<evidence type="ECO:0000259" key="12">
    <source>
        <dbReference type="SMART" id="SM00382"/>
    </source>
</evidence>
<dbReference type="Pfam" id="PF00004">
    <property type="entry name" value="AAA"/>
    <property type="match status" value="2"/>
</dbReference>
<evidence type="ECO:0000256" key="6">
    <source>
        <dbReference type="ARBA" id="ARBA00022840"/>
    </source>
</evidence>
<dbReference type="PANTHER" id="PTHR23077:SF9">
    <property type="entry name" value="PEROXISOMAL ATPASE PEX6"/>
    <property type="match status" value="1"/>
</dbReference>
<dbReference type="InterPro" id="IPR003960">
    <property type="entry name" value="ATPase_AAA_CS"/>
</dbReference>
<dbReference type="InterPro" id="IPR027417">
    <property type="entry name" value="P-loop_NTPase"/>
</dbReference>
<evidence type="ECO:0000256" key="5">
    <source>
        <dbReference type="ARBA" id="ARBA00022801"/>
    </source>
</evidence>
<evidence type="ECO:0000256" key="10">
    <source>
        <dbReference type="ARBA" id="ARBA00048778"/>
    </source>
</evidence>
<dbReference type="InterPro" id="IPR003959">
    <property type="entry name" value="ATPase_AAA_core"/>
</dbReference>
<organism evidence="15 18">
    <name type="scientific">Wallemia mellicola</name>
    <dbReference type="NCBI Taxonomy" id="1708541"/>
    <lineage>
        <taxon>Eukaryota</taxon>
        <taxon>Fungi</taxon>
        <taxon>Dikarya</taxon>
        <taxon>Basidiomycota</taxon>
        <taxon>Wallemiomycotina</taxon>
        <taxon>Wallemiomycetes</taxon>
        <taxon>Wallemiales</taxon>
        <taxon>Wallemiaceae</taxon>
        <taxon>Wallemia</taxon>
    </lineage>
</organism>
<dbReference type="Proteomes" id="UP000310708">
    <property type="component" value="Unassembled WGS sequence"/>
</dbReference>
<dbReference type="InterPro" id="IPR047533">
    <property type="entry name" value="RecA-like_PEX6_r2"/>
</dbReference>
<dbReference type="GO" id="GO:0016887">
    <property type="term" value="F:ATP hydrolysis activity"/>
    <property type="evidence" value="ECO:0007669"/>
    <property type="project" value="InterPro"/>
</dbReference>
<dbReference type="EMBL" id="SPRX01000011">
    <property type="protein sequence ID" value="TIC67535.1"/>
    <property type="molecule type" value="Genomic_DNA"/>
</dbReference>
<evidence type="ECO:0000256" key="7">
    <source>
        <dbReference type="ARBA" id="ARBA00023136"/>
    </source>
</evidence>
<evidence type="ECO:0000313" key="18">
    <source>
        <dbReference type="Proteomes" id="UP000310708"/>
    </source>
</evidence>
<comment type="catalytic activity">
    <reaction evidence="10">
        <text>ATP + H2O = ADP + phosphate + H(+)</text>
        <dbReference type="Rhea" id="RHEA:13065"/>
        <dbReference type="ChEBI" id="CHEBI:15377"/>
        <dbReference type="ChEBI" id="CHEBI:15378"/>
        <dbReference type="ChEBI" id="CHEBI:30616"/>
        <dbReference type="ChEBI" id="CHEBI:43474"/>
        <dbReference type="ChEBI" id="CHEBI:456216"/>
    </reaction>
    <physiologicalReaction direction="left-to-right" evidence="10">
        <dbReference type="Rhea" id="RHEA:13066"/>
    </physiologicalReaction>
</comment>
<dbReference type="Gene3D" id="3.40.50.300">
    <property type="entry name" value="P-loop containing nucleotide triphosphate hydrolases"/>
    <property type="match status" value="2"/>
</dbReference>
<keyword evidence="6" id="KW-0067">ATP-binding</keyword>
<protein>
    <recommendedName>
        <fullName evidence="8">Peroxisomal ATPase PEX6</fullName>
    </recommendedName>
    <alternativeName>
        <fullName evidence="9">Peroxin-6</fullName>
    </alternativeName>
</protein>
<dbReference type="FunFam" id="3.40.50.300:FF:000109">
    <property type="entry name" value="Peroxisomal biogenesis factor 6"/>
    <property type="match status" value="1"/>
</dbReference>
<dbReference type="PROSITE" id="PS00674">
    <property type="entry name" value="AAA"/>
    <property type="match status" value="1"/>
</dbReference>
<proteinExistence type="inferred from homology"/>
<feature type="domain" description="AAA+ ATPase" evidence="12">
    <location>
        <begin position="640"/>
        <end position="779"/>
    </location>
</feature>
<dbReference type="InterPro" id="IPR050168">
    <property type="entry name" value="AAA_ATPase_domain"/>
</dbReference>
<evidence type="ECO:0000313" key="14">
    <source>
        <dbReference type="EMBL" id="TIC31144.1"/>
    </source>
</evidence>
<comment type="subcellular location">
    <subcellularLocation>
        <location evidence="1">Membrane</location>
    </subcellularLocation>
</comment>
<keyword evidence="7" id="KW-0472">Membrane</keyword>
<sequence length="947" mass="105383">MSFLNNANKNENVRLNIKTVFLSSNYSLSDQDKKDLVGKFYKLNNRYRLNDKRVKVLLLEPFNRGVIDENTNVINLVSDDSDEEEDNSDDDIDIDISQEFIQKSILGSPSLKSISVDLHPEIATSALSTHSLQIRTSDLTHLQLFNGDWVIAHLSHSPHSPRLIQVFLSEQYLPKSTTLISSQLFFNLNNGRNTSDAKITLNSLSSSPIIPIASSATIARISSPITIDKTYQERFHKALQDYFNYSARLYRRGDVFSVDIPVESVDKPRFEQDEQQNLQNHPLLRSKRTAKVWFKVTQLSVTATQKSPIGNGDLGAWILPGDTGMLTLGVQQSYVPRDINQLSSKAFKTMRELFESALKSHDMGLDVQLTLMTIGQRGSSKSKTIESTAHALGLHYLKVNCYDVADDNESQVEGSLQARFEKGAGCTPIVLHFEDVDALFSKNEERKGSRVATVFKECLKYLKEMSNKTGLPAIVTASTTDSDILPSAFSGCFKHEIRFEAPDRADREAYLEHLLTDMQVASDVSTKELAEHTASLFPADIDNVVSRAHINALKRALDMSRDYVLEDILSAGITISSRDVEDALKESRANHSTNIGAPSIPNVKWDDIGGLKDVKADILDTVQLPLERPELFAGGLKKRSVKGVLLFGPPGTGKTLLAKAVATECSLNFFSVKGPELLNMYIGESEANVRRIFQKARDARPCVIFFDELDSVAPKRGNQGDSGGVMDRIVSQLLAELDGMSAGNSDVFVIGATNRPDLLDSALLRPGRFDRMIYLDVPSSHSSQAAILEALTRKFKLEPGLDLLNDVAAHLPLNLTGADLYALCSDAMLKSMTRKVMSIERKITSINELDDKEFIKQYGSQLRRPLIPQYYLEFMASSDEIDVVVSKDDFDEAMNDLSPSVSQAEMEHYRQAQRKFTNVSESKESKESETQKELKKDKGKGKGKARE</sequence>
<name>A0A4T0M4V2_9BASI</name>
<evidence type="ECO:0000256" key="1">
    <source>
        <dbReference type="ARBA" id="ARBA00004370"/>
    </source>
</evidence>
<dbReference type="GO" id="GO:0005524">
    <property type="term" value="F:ATP binding"/>
    <property type="evidence" value="ECO:0007669"/>
    <property type="project" value="UniProtKB-KW"/>
</dbReference>
<keyword evidence="5" id="KW-0378">Hydrolase</keyword>
<accession>A0A4T0M4V2</accession>
<dbReference type="Gene3D" id="1.10.8.60">
    <property type="match status" value="2"/>
</dbReference>
<comment type="similarity">
    <text evidence="2">Belongs to the AAA ATPase family.</text>
</comment>
<reference evidence="16 17" key="1">
    <citation type="submission" date="2019-03" db="EMBL/GenBank/DDBJ databases">
        <title>Sequencing 25 genomes of Wallemia mellicola.</title>
        <authorList>
            <person name="Gostincar C."/>
        </authorList>
    </citation>
    <scope>NUCLEOTIDE SEQUENCE [LARGE SCALE GENOMIC DNA]</scope>
    <source>
        <strain evidence="13 17">EXF-1262</strain>
        <strain evidence="15 18">EXF-757</strain>
        <strain evidence="14 16">EXF-8738</strain>
    </source>
</reference>
<evidence type="ECO:0000313" key="13">
    <source>
        <dbReference type="EMBL" id="TIC01394.1"/>
    </source>
</evidence>
<evidence type="ECO:0000256" key="2">
    <source>
        <dbReference type="ARBA" id="ARBA00006914"/>
    </source>
</evidence>
<dbReference type="GO" id="GO:0005778">
    <property type="term" value="C:peroxisomal membrane"/>
    <property type="evidence" value="ECO:0007669"/>
    <property type="project" value="TreeGrafter"/>
</dbReference>
<evidence type="ECO:0000256" key="3">
    <source>
        <dbReference type="ARBA" id="ARBA00022593"/>
    </source>
</evidence>
<evidence type="ECO:0000256" key="9">
    <source>
        <dbReference type="ARBA" id="ARBA00034920"/>
    </source>
</evidence>
<feature type="region of interest" description="Disordered" evidence="11">
    <location>
        <begin position="900"/>
        <end position="947"/>
    </location>
</feature>
<dbReference type="InterPro" id="IPR003593">
    <property type="entry name" value="AAA+_ATPase"/>
</dbReference>
<dbReference type="SUPFAM" id="SSF52540">
    <property type="entry name" value="P-loop containing nucleoside triphosphate hydrolases"/>
    <property type="match status" value="2"/>
</dbReference>
<dbReference type="InterPro" id="IPR056995">
    <property type="entry name" value="PEX6_4th_dom"/>
</dbReference>
<dbReference type="AlphaFoldDB" id="A0A4T0M4V2"/>
<evidence type="ECO:0000256" key="11">
    <source>
        <dbReference type="SAM" id="MobiDB-lite"/>
    </source>
</evidence>
<comment type="caution">
    <text evidence="15">The sequence shown here is derived from an EMBL/GenBank/DDBJ whole genome shotgun (WGS) entry which is preliminary data.</text>
</comment>
<evidence type="ECO:0000256" key="4">
    <source>
        <dbReference type="ARBA" id="ARBA00022741"/>
    </source>
</evidence>
<dbReference type="Proteomes" id="UP000305647">
    <property type="component" value="Unassembled WGS sequence"/>
</dbReference>
<dbReference type="PANTHER" id="PTHR23077">
    <property type="entry name" value="AAA-FAMILY ATPASE"/>
    <property type="match status" value="1"/>
</dbReference>
<keyword evidence="3" id="KW-0962">Peroxisome biogenesis</keyword>
<evidence type="ECO:0000256" key="8">
    <source>
        <dbReference type="ARBA" id="ARBA00034811"/>
    </source>
</evidence>
<feature type="compositionally biased region" description="Basic residues" evidence="11">
    <location>
        <begin position="937"/>
        <end position="947"/>
    </location>
</feature>
<dbReference type="CDD" id="cd19527">
    <property type="entry name" value="RecA-like_PEX6_r2"/>
    <property type="match status" value="1"/>
</dbReference>
<dbReference type="Pfam" id="PF23315">
    <property type="entry name" value="PEX6_4th"/>
    <property type="match status" value="1"/>
</dbReference>
<gene>
    <name evidence="15" type="ORF">E3Q01_01282</name>
    <name evidence="14" type="ORF">E3Q10_01807</name>
    <name evidence="13" type="ORF">E3Q17_01844</name>
</gene>
<dbReference type="GO" id="GO:0005829">
    <property type="term" value="C:cytosol"/>
    <property type="evidence" value="ECO:0007669"/>
    <property type="project" value="TreeGrafter"/>
</dbReference>
<feature type="compositionally biased region" description="Basic and acidic residues" evidence="11">
    <location>
        <begin position="921"/>
        <end position="936"/>
    </location>
</feature>